<evidence type="ECO:0000256" key="2">
    <source>
        <dbReference type="ARBA" id="ARBA00022771"/>
    </source>
</evidence>
<feature type="region of interest" description="Disordered" evidence="5">
    <location>
        <begin position="584"/>
        <end position="605"/>
    </location>
</feature>
<dbReference type="InterPro" id="IPR000058">
    <property type="entry name" value="Znf_AN1"/>
</dbReference>
<dbReference type="WBParaSite" id="maker-uti_cns_0006215-snap-gene-0.13-mRNA-1">
    <property type="protein sequence ID" value="maker-uti_cns_0006215-snap-gene-0.13-mRNA-1"/>
    <property type="gene ID" value="maker-uti_cns_0006215-snap-gene-0.13"/>
</dbReference>
<dbReference type="AlphaFoldDB" id="A0A1I8HH38"/>
<keyword evidence="3" id="KW-0862">Zinc</keyword>
<accession>A0A1I8HH38</accession>
<evidence type="ECO:0000256" key="4">
    <source>
        <dbReference type="PROSITE-ProRule" id="PRU00449"/>
    </source>
</evidence>
<keyword evidence="8" id="KW-1185">Reference proteome</keyword>
<dbReference type="PANTHER" id="PTHR10634:SF149">
    <property type="entry name" value="AN1-TYPE DOMAIN-CONTAINING PROTEIN-RELATED"/>
    <property type="match status" value="1"/>
</dbReference>
<dbReference type="FunFam" id="4.10.1110.10:FF:000001">
    <property type="entry name" value="Zinc finger AN1-type containing 6"/>
    <property type="match status" value="1"/>
</dbReference>
<evidence type="ECO:0000256" key="5">
    <source>
        <dbReference type="SAM" id="MobiDB-lite"/>
    </source>
</evidence>
<sequence>ELAGSQAAGQLPAAVDGAELSYSSKRLRLAQASLQLTTIFVVAAAAATVAVKEVASAAALLSTIAANLCQNGCGFYGSTQFDGMCSVCHKENMKKRQKQDEEQIQKPTSSPHAAALLCASSSLPQSAFGAAANQVTAGAAAAAAANTNEDSHATAAAESSASVGVPLKSTASVAAAKSAEVASVDSSAGSSSGSSAQSNNKKSNRCNMCKKKVGLTGFACRCGGLFCSMHRYSDKHECPFDYQSHGQEEIRKANPQRYETPEASVALKAVQLYLAAFEAWNRAVGMSGCAEPQLPRDSTVAAADTDCWQALKPGFHEMYGAEFCETVRAAFVAASDCQRVYIVGCLLLNLTASVNPALTRYSRRFSRNLRSHVATAAASAAAGLYTVDDAINEATVAENSVSSSVRLRCFHCNALVSSEIISNDRNGEQQISGKQLLDSDCDNPADEFYWSMHRAASPACYYVRLRDFIVQHLRRPIADQPQQPQLSVNLDIEKFLRALRKLRRDLAELTSLRLAADFGYAPRVVAFCATRHFMRHGGRTPERAGEMIACLHTCQDQFEAAVLESVDVSAVLKLRSCRLASNSSRARGHTGRGGPPVVLGQRSPPGRAVHAESVRVTGRKFAQSSALLRVQLAMKCRIPDQRLTNLIINQQEVVSFGEAVVSAGAAVVSSGLDVTSTGEAVVISSAAFLFTGTTVVSTDRVSRRTSAAPPAVSGSRRNAECAPEPPVGRLQRQQQHLLHRLRAVRLGSDDVACQLESPTAQQVAWTDQAGAVIQSRVGHSLVADLEGGAQQASVRRVNLMLERLRQHPGLGVVQQDSLEQRRPLAVRTKSSPGKPAATPQILADAGNQTAEVDELLTAQKLRLLPVSASAKNSSLDVVRHAEHNGLLRADTRRKAGQLVQLALGALDGRGQQGEIVDAAKHVKPPLRLASTHASLQQEAVVVRMKGSPQHPVKHQDEQEWRKQTISLKHLRGCLKEQVVRPETS</sequence>
<dbReference type="Proteomes" id="UP000095280">
    <property type="component" value="Unplaced"/>
</dbReference>
<feature type="domain" description="A20-type" evidence="6">
    <location>
        <begin position="63"/>
        <end position="97"/>
    </location>
</feature>
<evidence type="ECO:0000313" key="9">
    <source>
        <dbReference type="WBParaSite" id="maker-uti_cns_0006215-snap-gene-0.13-mRNA-1"/>
    </source>
</evidence>
<feature type="compositionally biased region" description="Low complexity" evidence="5">
    <location>
        <begin position="184"/>
        <end position="201"/>
    </location>
</feature>
<dbReference type="Gene3D" id="1.20.5.4770">
    <property type="match status" value="1"/>
</dbReference>
<dbReference type="Gene3D" id="4.10.1110.10">
    <property type="entry name" value="AN1-like Zinc finger"/>
    <property type="match status" value="1"/>
</dbReference>
<keyword evidence="1" id="KW-0479">Metal-binding</keyword>
<dbReference type="PROSITE" id="PS51039">
    <property type="entry name" value="ZF_AN1"/>
    <property type="match status" value="1"/>
</dbReference>
<evidence type="ECO:0000259" key="6">
    <source>
        <dbReference type="PROSITE" id="PS51036"/>
    </source>
</evidence>
<dbReference type="InterPro" id="IPR035896">
    <property type="entry name" value="AN1-like_Znf"/>
</dbReference>
<dbReference type="InterPro" id="IPR002653">
    <property type="entry name" value="Znf_A20"/>
</dbReference>
<dbReference type="SUPFAM" id="SSF118310">
    <property type="entry name" value="AN1-like Zinc finger"/>
    <property type="match status" value="1"/>
</dbReference>
<dbReference type="SMART" id="SM00154">
    <property type="entry name" value="ZnF_AN1"/>
    <property type="match status" value="1"/>
</dbReference>
<dbReference type="PANTHER" id="PTHR10634">
    <property type="entry name" value="AN1-TYPE ZINC FINGER PROTEIN"/>
    <property type="match status" value="1"/>
</dbReference>
<dbReference type="SUPFAM" id="SSF57716">
    <property type="entry name" value="Glucocorticoid receptor-like (DNA-binding domain)"/>
    <property type="match status" value="1"/>
</dbReference>
<organism evidence="8 9">
    <name type="scientific">Macrostomum lignano</name>
    <dbReference type="NCBI Taxonomy" id="282301"/>
    <lineage>
        <taxon>Eukaryota</taxon>
        <taxon>Metazoa</taxon>
        <taxon>Spiralia</taxon>
        <taxon>Lophotrochozoa</taxon>
        <taxon>Platyhelminthes</taxon>
        <taxon>Rhabditophora</taxon>
        <taxon>Macrostomorpha</taxon>
        <taxon>Macrostomida</taxon>
        <taxon>Macrostomidae</taxon>
        <taxon>Macrostomum</taxon>
    </lineage>
</organism>
<dbReference type="PROSITE" id="PS51036">
    <property type="entry name" value="ZF_A20"/>
    <property type="match status" value="1"/>
</dbReference>
<feature type="domain" description="AN1-type" evidence="7">
    <location>
        <begin position="200"/>
        <end position="246"/>
    </location>
</feature>
<proteinExistence type="predicted"/>
<evidence type="ECO:0000256" key="3">
    <source>
        <dbReference type="ARBA" id="ARBA00022833"/>
    </source>
</evidence>
<feature type="region of interest" description="Disordered" evidence="5">
    <location>
        <begin position="701"/>
        <end position="730"/>
    </location>
</feature>
<dbReference type="GO" id="GO:0008270">
    <property type="term" value="F:zinc ion binding"/>
    <property type="evidence" value="ECO:0007669"/>
    <property type="project" value="UniProtKB-KW"/>
</dbReference>
<evidence type="ECO:0000256" key="1">
    <source>
        <dbReference type="ARBA" id="ARBA00022723"/>
    </source>
</evidence>
<feature type="region of interest" description="Disordered" evidence="5">
    <location>
        <begin position="184"/>
        <end position="203"/>
    </location>
</feature>
<protein>
    <submittedName>
        <fullName evidence="9">AN1-type domain-containing protein</fullName>
    </submittedName>
</protein>
<evidence type="ECO:0000259" key="7">
    <source>
        <dbReference type="PROSITE" id="PS51039"/>
    </source>
</evidence>
<dbReference type="InterPro" id="IPR050652">
    <property type="entry name" value="AN1_A20_ZnFinger"/>
</dbReference>
<dbReference type="GO" id="GO:0003677">
    <property type="term" value="F:DNA binding"/>
    <property type="evidence" value="ECO:0007669"/>
    <property type="project" value="InterPro"/>
</dbReference>
<name>A0A1I8HH38_9PLAT</name>
<dbReference type="Pfam" id="PF01428">
    <property type="entry name" value="zf-AN1"/>
    <property type="match status" value="1"/>
</dbReference>
<evidence type="ECO:0000313" key="8">
    <source>
        <dbReference type="Proteomes" id="UP000095280"/>
    </source>
</evidence>
<dbReference type="SMART" id="SM00259">
    <property type="entry name" value="ZnF_A20"/>
    <property type="match status" value="1"/>
</dbReference>
<dbReference type="Pfam" id="PF01754">
    <property type="entry name" value="zf-A20"/>
    <property type="match status" value="1"/>
</dbReference>
<reference evidence="9" key="1">
    <citation type="submission" date="2016-11" db="UniProtKB">
        <authorList>
            <consortium name="WormBaseParasite"/>
        </authorList>
    </citation>
    <scope>IDENTIFICATION</scope>
</reference>
<keyword evidence="2 4" id="KW-0863">Zinc-finger</keyword>